<proteinExistence type="predicted"/>
<comment type="caution">
    <text evidence="2">The sequence shown here is derived from an EMBL/GenBank/DDBJ whole genome shotgun (WGS) entry which is preliminary data.</text>
</comment>
<dbReference type="InterPro" id="IPR004919">
    <property type="entry name" value="GmrSD_N"/>
</dbReference>
<dbReference type="PANTHER" id="PTHR37292:SF2">
    <property type="entry name" value="DUF262 DOMAIN-CONTAINING PROTEIN"/>
    <property type="match status" value="1"/>
</dbReference>
<reference evidence="2 3" key="1">
    <citation type="journal article" date="2019" name="Int. J. Syst. Evol. Microbiol.">
        <title>The Global Catalogue of Microorganisms (GCM) 10K type strain sequencing project: providing services to taxonomists for standard genome sequencing and annotation.</title>
        <authorList>
            <consortium name="The Broad Institute Genomics Platform"/>
            <consortium name="The Broad Institute Genome Sequencing Center for Infectious Disease"/>
            <person name="Wu L."/>
            <person name="Ma J."/>
        </authorList>
    </citation>
    <scope>NUCLEOTIDE SEQUENCE [LARGE SCALE GENOMIC DNA]</scope>
    <source>
        <strain evidence="2 3">JCM 14307</strain>
    </source>
</reference>
<protein>
    <submittedName>
        <fullName evidence="2">DUF262 domain-containing protein</fullName>
    </submittedName>
</protein>
<sequence length="529" mass="58890">MRIATLLDQIDSGSLLLPEFQRGFVWTRDKIRRFMRSLYLGYPVGGILLWEADISNVPVRGHRVRPSGLGALVLDGQQRLTTLYSLTRGKPPTFFDGDPDLFRGLHFHLDDERFQFFATAQDSPDSPWVDAGLLLRNGVESALDQVQRHPKHATMYLGRLNRLTQVVERALSVDLITGPEFDLDAIVDIFNQVNSGGTTLSKGDLVLARLCAHTPDARQLLRAQCDSLAANGYPIGQDLLLRCVTAVSTGRASLIALDSLPPDAFKYTLSRAPEYVESFLRAVSDQVGLDLEGGLPGRGALPVVARWYDSMSGTSTPQARDGLLYWYLRCVLQDHYGRSIETALNRDLAILDRDGLAGLLREVDREIGGSFQVEPHDLDGSTAGTRSYTLIHMLSKIRARGSAPNEARSRCGDELRPHHIFPKKWLRDLGWPAKDVNSNANVCFLPESISAQLERRPPNDPLAGLEELSAATLATHCIPEDRKLWQPHAYREFLGARQQLLAAALQEFLESLRPRRADLRRIDSNMSVA</sequence>
<name>A0ABN2HPS0_9ACTN</name>
<evidence type="ECO:0000313" key="2">
    <source>
        <dbReference type="EMBL" id="GAA1691396.1"/>
    </source>
</evidence>
<keyword evidence="3" id="KW-1185">Reference proteome</keyword>
<dbReference type="Pfam" id="PF03235">
    <property type="entry name" value="GmrSD_N"/>
    <property type="match status" value="1"/>
</dbReference>
<gene>
    <name evidence="2" type="ORF">GCM10009745_40900</name>
</gene>
<accession>A0ABN2HPS0</accession>
<dbReference type="PANTHER" id="PTHR37292">
    <property type="entry name" value="VNG6097C"/>
    <property type="match status" value="1"/>
</dbReference>
<dbReference type="EMBL" id="BAAANF010000015">
    <property type="protein sequence ID" value="GAA1691396.1"/>
    <property type="molecule type" value="Genomic_DNA"/>
</dbReference>
<dbReference type="Proteomes" id="UP001500280">
    <property type="component" value="Unassembled WGS sequence"/>
</dbReference>
<evidence type="ECO:0000313" key="3">
    <source>
        <dbReference type="Proteomes" id="UP001500280"/>
    </source>
</evidence>
<dbReference type="RefSeq" id="WP_344154105.1">
    <property type="nucleotide sequence ID" value="NZ_BAAANF010000015.1"/>
</dbReference>
<evidence type="ECO:0000259" key="1">
    <source>
        <dbReference type="Pfam" id="PF03235"/>
    </source>
</evidence>
<feature type="domain" description="GmrSD restriction endonucleases N-terminal" evidence="1">
    <location>
        <begin position="3"/>
        <end position="210"/>
    </location>
</feature>
<organism evidence="2 3">
    <name type="scientific">Kribbella yunnanensis</name>
    <dbReference type="NCBI Taxonomy" id="190194"/>
    <lineage>
        <taxon>Bacteria</taxon>
        <taxon>Bacillati</taxon>
        <taxon>Actinomycetota</taxon>
        <taxon>Actinomycetes</taxon>
        <taxon>Propionibacteriales</taxon>
        <taxon>Kribbellaceae</taxon>
        <taxon>Kribbella</taxon>
    </lineage>
</organism>